<evidence type="ECO:0000313" key="4">
    <source>
        <dbReference type="Proteomes" id="UP001634394"/>
    </source>
</evidence>
<feature type="chain" id="PRO_5044830372" description="C-type lectin domain-containing protein" evidence="1">
    <location>
        <begin position="23"/>
        <end position="171"/>
    </location>
</feature>
<feature type="domain" description="C-type lectin" evidence="2">
    <location>
        <begin position="99"/>
        <end position="168"/>
    </location>
</feature>
<dbReference type="AlphaFoldDB" id="A0ABD3THQ1"/>
<keyword evidence="4" id="KW-1185">Reference proteome</keyword>
<dbReference type="Gene3D" id="3.10.100.10">
    <property type="entry name" value="Mannose-Binding Protein A, subunit A"/>
    <property type="match status" value="1"/>
</dbReference>
<protein>
    <recommendedName>
        <fullName evidence="2">C-type lectin domain-containing protein</fullName>
    </recommendedName>
</protein>
<dbReference type="Proteomes" id="UP001634394">
    <property type="component" value="Unassembled WGS sequence"/>
</dbReference>
<proteinExistence type="predicted"/>
<dbReference type="SUPFAM" id="SSF56436">
    <property type="entry name" value="C-type lectin-like"/>
    <property type="match status" value="1"/>
</dbReference>
<dbReference type="InterPro" id="IPR016186">
    <property type="entry name" value="C-type_lectin-like/link_sf"/>
</dbReference>
<feature type="signal peptide" evidence="1">
    <location>
        <begin position="1"/>
        <end position="22"/>
    </location>
</feature>
<organism evidence="3 4">
    <name type="scientific">Sinanodonta woodiana</name>
    <name type="common">Chinese pond mussel</name>
    <name type="synonym">Anodonta woodiana</name>
    <dbReference type="NCBI Taxonomy" id="1069815"/>
    <lineage>
        <taxon>Eukaryota</taxon>
        <taxon>Metazoa</taxon>
        <taxon>Spiralia</taxon>
        <taxon>Lophotrochozoa</taxon>
        <taxon>Mollusca</taxon>
        <taxon>Bivalvia</taxon>
        <taxon>Autobranchia</taxon>
        <taxon>Heteroconchia</taxon>
        <taxon>Palaeoheterodonta</taxon>
        <taxon>Unionida</taxon>
        <taxon>Unionoidea</taxon>
        <taxon>Unionidae</taxon>
        <taxon>Unioninae</taxon>
        <taxon>Sinanodonta</taxon>
    </lineage>
</organism>
<evidence type="ECO:0000313" key="3">
    <source>
        <dbReference type="EMBL" id="KAL3836322.1"/>
    </source>
</evidence>
<comment type="caution">
    <text evidence="3">The sequence shown here is derived from an EMBL/GenBank/DDBJ whole genome shotgun (WGS) entry which is preliminary data.</text>
</comment>
<keyword evidence="1" id="KW-0732">Signal</keyword>
<dbReference type="PROSITE" id="PS50041">
    <property type="entry name" value="C_TYPE_LECTIN_2"/>
    <property type="match status" value="1"/>
</dbReference>
<sequence>MILAYVTSVAVLFIFLEASATAQRQGKQDEEHILFDKVSGIVAKLSRLEATLTVMNGQLDILLSGQKEFATIIIDGFQMLNATLAEMKECMNCPQRTCSHFWIGGYTNTPGSNYVTVKGDPIANTFPFWSVGQPDGVRGESCLEMRSYFTNYLMNDHLCYVQEGFICQIFP</sequence>
<evidence type="ECO:0000259" key="2">
    <source>
        <dbReference type="PROSITE" id="PS50041"/>
    </source>
</evidence>
<reference evidence="3 4" key="1">
    <citation type="submission" date="2024-11" db="EMBL/GenBank/DDBJ databases">
        <title>Chromosome-level genome assembly of the freshwater bivalve Anodonta woodiana.</title>
        <authorList>
            <person name="Chen X."/>
        </authorList>
    </citation>
    <scope>NUCLEOTIDE SEQUENCE [LARGE SCALE GENOMIC DNA]</scope>
    <source>
        <strain evidence="3">MN2024</strain>
        <tissue evidence="3">Gills</tissue>
    </source>
</reference>
<evidence type="ECO:0000256" key="1">
    <source>
        <dbReference type="SAM" id="SignalP"/>
    </source>
</evidence>
<gene>
    <name evidence="3" type="ORF">ACJMK2_021756</name>
</gene>
<accession>A0ABD3THQ1</accession>
<dbReference type="InterPro" id="IPR016187">
    <property type="entry name" value="CTDL_fold"/>
</dbReference>
<dbReference type="EMBL" id="JBJQND010000018">
    <property type="protein sequence ID" value="KAL3836322.1"/>
    <property type="molecule type" value="Genomic_DNA"/>
</dbReference>
<dbReference type="InterPro" id="IPR001304">
    <property type="entry name" value="C-type_lectin-like"/>
</dbReference>
<dbReference type="CDD" id="cd00037">
    <property type="entry name" value="CLECT"/>
    <property type="match status" value="1"/>
</dbReference>
<name>A0ABD3THQ1_SINWO</name>